<proteinExistence type="predicted"/>
<dbReference type="SUPFAM" id="SSF56601">
    <property type="entry name" value="beta-lactamase/transpeptidase-like"/>
    <property type="match status" value="1"/>
</dbReference>
<keyword evidence="3" id="KW-1185">Reference proteome</keyword>
<dbReference type="EMBL" id="JBBMEU010000107">
    <property type="protein sequence ID" value="MEQ2423247.1"/>
    <property type="molecule type" value="Genomic_DNA"/>
</dbReference>
<dbReference type="InterPro" id="IPR050491">
    <property type="entry name" value="AmpC-like"/>
</dbReference>
<dbReference type="Gene3D" id="3.40.710.10">
    <property type="entry name" value="DD-peptidase/beta-lactamase superfamily"/>
    <property type="match status" value="1"/>
</dbReference>
<dbReference type="InterPro" id="IPR001466">
    <property type="entry name" value="Beta-lactam-related"/>
</dbReference>
<dbReference type="PANTHER" id="PTHR46825">
    <property type="entry name" value="D-ALANYL-D-ALANINE-CARBOXYPEPTIDASE/ENDOPEPTIDASE AMPH"/>
    <property type="match status" value="1"/>
</dbReference>
<feature type="domain" description="Beta-lactamase-related" evidence="1">
    <location>
        <begin position="17"/>
        <end position="402"/>
    </location>
</feature>
<sequence>MNRTDWDAYFASLIGDTGTGVPGLAVLAYADGREVYRFAAGVRRVDGERSWPMTVDSRFRMASVSKMFTVFTLMELAEAGKLSLDDDVSQYLGFRLRHPSYPDVPITLRMLASHTSGLRDGRVYSIPPSVRVKAFFTPGSPYWEDGAHFAPAGQAPGIYFTYCNLNYGLLGTVIEAVTGQRFDRYQKAHILAALDCRADYVPGNLEAAEFAKLGTVYLKRDSQGRWDEQGPWQGTIDDFGGVQPEREALALQNPYAQDVCQTYDLAAYRPGTNATIFSPQGGLRLSLEELGHVLAMMIQGGRYQDRPVLAPSSLQAMFSPQWVYDGHNGDTCGQTLLTYGLGEFFVDGTGPARCCRTKAVDLWGHTGQAFGLLSGLFVRLGTGSGFAYVMNGEALAEDDDLRSAGRFSCNYIWEENVMDGLCRLIDGL</sequence>
<comment type="caution">
    <text evidence="2">The sequence shown here is derived from an EMBL/GenBank/DDBJ whole genome shotgun (WGS) entry which is preliminary data.</text>
</comment>
<keyword evidence="2" id="KW-0378">Hydrolase</keyword>
<dbReference type="PANTHER" id="PTHR46825:SF9">
    <property type="entry name" value="BETA-LACTAMASE-RELATED DOMAIN-CONTAINING PROTEIN"/>
    <property type="match status" value="1"/>
</dbReference>
<accession>A0ABV1CYR2</accession>
<name>A0ABV1CYR2_9FIRM</name>
<dbReference type="RefSeq" id="WP_349174070.1">
    <property type="nucleotide sequence ID" value="NZ_JBBMEU010000107.1"/>
</dbReference>
<reference evidence="2 3" key="1">
    <citation type="submission" date="2024-03" db="EMBL/GenBank/DDBJ databases">
        <title>Human intestinal bacterial collection.</title>
        <authorList>
            <person name="Pauvert C."/>
            <person name="Hitch T.C.A."/>
            <person name="Clavel T."/>
        </authorList>
    </citation>
    <scope>NUCLEOTIDE SEQUENCE [LARGE SCALE GENOMIC DNA]</scope>
    <source>
        <strain evidence="2 3">CLA-AA-H81</strain>
    </source>
</reference>
<dbReference type="Pfam" id="PF00144">
    <property type="entry name" value="Beta-lactamase"/>
    <property type="match status" value="1"/>
</dbReference>
<evidence type="ECO:0000313" key="3">
    <source>
        <dbReference type="Proteomes" id="UP001433088"/>
    </source>
</evidence>
<protein>
    <submittedName>
        <fullName evidence="2">Serine hydrolase domain-containing protein</fullName>
        <ecNumber evidence="2">3.1.1.103</ecNumber>
    </submittedName>
</protein>
<gene>
    <name evidence="2" type="ORF">WMO23_10975</name>
</gene>
<dbReference type="Proteomes" id="UP001433088">
    <property type="component" value="Unassembled WGS sequence"/>
</dbReference>
<dbReference type="InterPro" id="IPR012338">
    <property type="entry name" value="Beta-lactam/transpept-like"/>
</dbReference>
<organism evidence="2 3">
    <name type="scientific">Megasphaera intestinihominis</name>
    <dbReference type="NCBI Taxonomy" id="3133159"/>
    <lineage>
        <taxon>Bacteria</taxon>
        <taxon>Bacillati</taxon>
        <taxon>Bacillota</taxon>
        <taxon>Negativicutes</taxon>
        <taxon>Veillonellales</taxon>
        <taxon>Veillonellaceae</taxon>
        <taxon>Megasphaera</taxon>
    </lineage>
</organism>
<evidence type="ECO:0000259" key="1">
    <source>
        <dbReference type="Pfam" id="PF00144"/>
    </source>
</evidence>
<dbReference type="EC" id="3.1.1.103" evidence="2"/>
<evidence type="ECO:0000313" key="2">
    <source>
        <dbReference type="EMBL" id="MEQ2423247.1"/>
    </source>
</evidence>
<dbReference type="GO" id="GO:0016787">
    <property type="term" value="F:hydrolase activity"/>
    <property type="evidence" value="ECO:0007669"/>
    <property type="project" value="UniProtKB-KW"/>
</dbReference>